<comment type="caution">
    <text evidence="5">The sequence shown here is derived from an EMBL/GenBank/DDBJ whole genome shotgun (WGS) entry which is preliminary data.</text>
</comment>
<dbReference type="Gene3D" id="3.40.50.720">
    <property type="entry name" value="NAD(P)-binding Rossmann-like Domain"/>
    <property type="match status" value="1"/>
</dbReference>
<dbReference type="InterPro" id="IPR015815">
    <property type="entry name" value="HIBADH-related"/>
</dbReference>
<protein>
    <submittedName>
        <fullName evidence="5">6-phosphogluconate dehydrogenase</fullName>
    </submittedName>
</protein>
<dbReference type="InterPro" id="IPR013328">
    <property type="entry name" value="6PGD_dom2"/>
</dbReference>
<dbReference type="InterPro" id="IPR006115">
    <property type="entry name" value="6PGDH_NADP-bd"/>
</dbReference>
<dbReference type="AlphaFoldDB" id="A0A423IB02"/>
<evidence type="ECO:0000256" key="1">
    <source>
        <dbReference type="ARBA" id="ARBA00023002"/>
    </source>
</evidence>
<dbReference type="SUPFAM" id="SSF48179">
    <property type="entry name" value="6-phosphogluconate dehydrogenase C-terminal domain-like"/>
    <property type="match status" value="1"/>
</dbReference>
<evidence type="ECO:0000313" key="6">
    <source>
        <dbReference type="Proteomes" id="UP000284168"/>
    </source>
</evidence>
<gene>
    <name evidence="5" type="ORF">BK663_26185</name>
</gene>
<dbReference type="InterPro" id="IPR015814">
    <property type="entry name" value="Pgluconate_DH_NAD-bd_C"/>
</dbReference>
<evidence type="ECO:0000259" key="4">
    <source>
        <dbReference type="Pfam" id="PF09130"/>
    </source>
</evidence>
<dbReference type="Gene3D" id="1.10.1040.10">
    <property type="entry name" value="N-(1-d-carboxylethyl)-l-norvaline Dehydrogenase, domain 2"/>
    <property type="match status" value="1"/>
</dbReference>
<feature type="domain" description="6-phosphogluconate dehydrogenase NADP-binding" evidence="3">
    <location>
        <begin position="5"/>
        <end position="146"/>
    </location>
</feature>
<dbReference type="GO" id="GO:0050661">
    <property type="term" value="F:NADP binding"/>
    <property type="evidence" value="ECO:0007669"/>
    <property type="project" value="InterPro"/>
</dbReference>
<dbReference type="EMBL" id="MOBN01000041">
    <property type="protein sequence ID" value="RON22569.1"/>
    <property type="molecule type" value="Genomic_DNA"/>
</dbReference>
<dbReference type="InterPro" id="IPR036291">
    <property type="entry name" value="NAD(P)-bd_dom_sf"/>
</dbReference>
<dbReference type="SUPFAM" id="SSF51735">
    <property type="entry name" value="NAD(P)-binding Rossmann-fold domains"/>
    <property type="match status" value="1"/>
</dbReference>
<dbReference type="GO" id="GO:0016491">
    <property type="term" value="F:oxidoreductase activity"/>
    <property type="evidence" value="ECO:0007669"/>
    <property type="project" value="UniProtKB-KW"/>
</dbReference>
<keyword evidence="1" id="KW-0560">Oxidoreductase</keyword>
<name>A0A423IB02_9PSED</name>
<dbReference type="RefSeq" id="WP_123722739.1">
    <property type="nucleotide sequence ID" value="NZ_MOBN01000041.1"/>
</dbReference>
<accession>A0A423IB02</accession>
<evidence type="ECO:0000256" key="2">
    <source>
        <dbReference type="PIRSR" id="PIRSR000103-1"/>
    </source>
</evidence>
<organism evidence="5 6">
    <name type="scientific">Pseudomonas lini</name>
    <dbReference type="NCBI Taxonomy" id="163011"/>
    <lineage>
        <taxon>Bacteria</taxon>
        <taxon>Pseudomonadati</taxon>
        <taxon>Pseudomonadota</taxon>
        <taxon>Gammaproteobacteria</taxon>
        <taxon>Pseudomonadales</taxon>
        <taxon>Pseudomonadaceae</taxon>
        <taxon>Pseudomonas</taxon>
    </lineage>
</organism>
<evidence type="ECO:0000313" key="5">
    <source>
        <dbReference type="EMBL" id="RON22569.1"/>
    </source>
</evidence>
<evidence type="ECO:0000259" key="3">
    <source>
        <dbReference type="Pfam" id="PF03446"/>
    </source>
</evidence>
<dbReference type="InterPro" id="IPR008927">
    <property type="entry name" value="6-PGluconate_DH-like_C_sf"/>
</dbReference>
<reference evidence="5 6" key="1">
    <citation type="submission" date="2016-10" db="EMBL/GenBank/DDBJ databases">
        <title>Comparative genome analysis of multiple Pseudomonas spp. focuses on biocontrol and plant growth promoting traits.</title>
        <authorList>
            <person name="Tao X.-Y."/>
            <person name="Taylor C.G."/>
        </authorList>
    </citation>
    <scope>NUCLEOTIDE SEQUENCE [LARGE SCALE GENOMIC DNA]</scope>
    <source>
        <strain evidence="5 6">48C10</strain>
    </source>
</reference>
<dbReference type="PIRSF" id="PIRSF000103">
    <property type="entry name" value="HIBADH"/>
    <property type="match status" value="1"/>
</dbReference>
<dbReference type="Proteomes" id="UP000284168">
    <property type="component" value="Unassembled WGS sequence"/>
</dbReference>
<sequence>MKPTTITLIGFGEAGSIFGQDLVATGVTVFAYDRLQENPRTRAALYDKARCSGVRLCDSFAEAIALANWVISAVTADAALDVARVAAALMRPDQLFIDINSVAPSTKRAAFTAMQQRGVGYIDAAVMAPVPPQRLKTPILVGGSAAGLVADRLGELGMNVRPVSEEVGVASAIKMCRSIMIKGLEALTTECLSTARQYQAEHEVLASLHQSFPQMGWDGALPHYLISRVAEHGLRRSEEMKEVAKTSNDMGVVPNMSQAIVNAQRGLVDAMLDADLDYPSLEPFDWLRLIDTLYGSPVSRESLLEEKR</sequence>
<feature type="domain" description="Phosphogluconate dehydrogenase NAD-binding putative C-terminal" evidence="4">
    <location>
        <begin position="195"/>
        <end position="265"/>
    </location>
</feature>
<dbReference type="Pfam" id="PF03446">
    <property type="entry name" value="NAD_binding_2"/>
    <property type="match status" value="1"/>
</dbReference>
<dbReference type="Pfam" id="PF09130">
    <property type="entry name" value="DUF1932"/>
    <property type="match status" value="1"/>
</dbReference>
<proteinExistence type="predicted"/>
<feature type="active site" evidence="2">
    <location>
        <position position="174"/>
    </location>
</feature>